<evidence type="ECO:0000256" key="8">
    <source>
        <dbReference type="ARBA" id="ARBA00023204"/>
    </source>
</evidence>
<sequence>MNLFPISFQQNLLPYDGELYYYPDFIGEDQGFTIFERLKDEIQWKQEPIMIFGKKVMQPRLTALYGDPQIPYGYSGIMMEPNSWTDLLLEIKLKIEEVARIKFTHVLLNYYRDGVDSMGWHRDNEKELGKNPTIGSVSFGAVRDFQFRHYISKSDKLNIPLQNGSFLLMSGSTQHHWEHQLPKRKKISGGRINLTFRKIIG</sequence>
<dbReference type="GO" id="GO:0140097">
    <property type="term" value="F:catalytic activity, acting on DNA"/>
    <property type="evidence" value="ECO:0007669"/>
    <property type="project" value="UniProtKB-ARBA"/>
</dbReference>
<protein>
    <submittedName>
        <fullName evidence="10">Alkylated DNA repair dioxygenase AlkB</fullName>
    </submittedName>
</protein>
<comment type="cofactor">
    <cofactor evidence="1">
        <name>Fe(2+)</name>
        <dbReference type="ChEBI" id="CHEBI:29033"/>
    </cofactor>
</comment>
<keyword evidence="2" id="KW-0479">Metal-binding</keyword>
<evidence type="ECO:0000313" key="11">
    <source>
        <dbReference type="Proteomes" id="UP000238157"/>
    </source>
</evidence>
<accession>A0A2T0WK04</accession>
<feature type="domain" description="Fe2OG dioxygenase" evidence="9">
    <location>
        <begin position="102"/>
        <end position="200"/>
    </location>
</feature>
<dbReference type="EMBL" id="PVTR01000007">
    <property type="protein sequence ID" value="PRY87040.1"/>
    <property type="molecule type" value="Genomic_DNA"/>
</dbReference>
<keyword evidence="6" id="KW-0560">Oxidoreductase</keyword>
<proteinExistence type="predicted"/>
<evidence type="ECO:0000313" key="10">
    <source>
        <dbReference type="EMBL" id="PRY87040.1"/>
    </source>
</evidence>
<keyword evidence="3" id="KW-0227">DNA damage</keyword>
<dbReference type="GO" id="GO:0046872">
    <property type="term" value="F:metal ion binding"/>
    <property type="evidence" value="ECO:0007669"/>
    <property type="project" value="UniProtKB-KW"/>
</dbReference>
<dbReference type="Pfam" id="PF13532">
    <property type="entry name" value="2OG-FeII_Oxy_2"/>
    <property type="match status" value="1"/>
</dbReference>
<evidence type="ECO:0000259" key="9">
    <source>
        <dbReference type="PROSITE" id="PS51471"/>
    </source>
</evidence>
<evidence type="ECO:0000256" key="2">
    <source>
        <dbReference type="ARBA" id="ARBA00022723"/>
    </source>
</evidence>
<reference evidence="10 11" key="1">
    <citation type="submission" date="2018-03" db="EMBL/GenBank/DDBJ databases">
        <title>Genomic Encyclopedia of Archaeal and Bacterial Type Strains, Phase II (KMG-II): from individual species to whole genera.</title>
        <authorList>
            <person name="Goeker M."/>
        </authorList>
    </citation>
    <scope>NUCLEOTIDE SEQUENCE [LARGE SCALE GENOMIC DNA]</scope>
    <source>
        <strain evidence="10 11">DSM 27929</strain>
    </source>
</reference>
<dbReference type="AlphaFoldDB" id="A0A2T0WK04"/>
<dbReference type="FunFam" id="2.60.120.590:FF:000004">
    <property type="entry name" value="DNA oxidative demethylase ALKBH2"/>
    <property type="match status" value="1"/>
</dbReference>
<evidence type="ECO:0000256" key="3">
    <source>
        <dbReference type="ARBA" id="ARBA00022763"/>
    </source>
</evidence>
<evidence type="ECO:0000256" key="7">
    <source>
        <dbReference type="ARBA" id="ARBA00023004"/>
    </source>
</evidence>
<dbReference type="InterPro" id="IPR037151">
    <property type="entry name" value="AlkB-like_sf"/>
</dbReference>
<dbReference type="PANTHER" id="PTHR31212:SF4">
    <property type="entry name" value="ALPHA-KETOGLUTARATE-DEPENDENT DIOXYGENASE ALKB HOMOLOG 3"/>
    <property type="match status" value="1"/>
</dbReference>
<name>A0A2T0WK04_9BACT</name>
<dbReference type="SUPFAM" id="SSF51197">
    <property type="entry name" value="Clavaminate synthase-like"/>
    <property type="match status" value="1"/>
</dbReference>
<dbReference type="GO" id="GO:0016705">
    <property type="term" value="F:oxidoreductase activity, acting on paired donors, with incorporation or reduction of molecular oxygen"/>
    <property type="evidence" value="ECO:0007669"/>
    <property type="project" value="UniProtKB-ARBA"/>
</dbReference>
<dbReference type="OrthoDB" id="190276at2"/>
<evidence type="ECO:0000256" key="5">
    <source>
        <dbReference type="ARBA" id="ARBA00022964"/>
    </source>
</evidence>
<organism evidence="10 11">
    <name type="scientific">Mongoliibacter ruber</name>
    <dbReference type="NCBI Taxonomy" id="1750599"/>
    <lineage>
        <taxon>Bacteria</taxon>
        <taxon>Pseudomonadati</taxon>
        <taxon>Bacteroidota</taxon>
        <taxon>Cytophagia</taxon>
        <taxon>Cytophagales</taxon>
        <taxon>Cyclobacteriaceae</taxon>
        <taxon>Mongoliibacter</taxon>
    </lineage>
</organism>
<keyword evidence="7" id="KW-0408">Iron</keyword>
<keyword evidence="5 10" id="KW-0223">Dioxygenase</keyword>
<dbReference type="PANTHER" id="PTHR31212">
    <property type="entry name" value="ALPHA-KETOGLUTARATE-DEPENDENT DIOXYGENASE ALKB HOMOLOG 3"/>
    <property type="match status" value="1"/>
</dbReference>
<dbReference type="InterPro" id="IPR027450">
    <property type="entry name" value="AlkB-like"/>
</dbReference>
<evidence type="ECO:0000256" key="6">
    <source>
        <dbReference type="ARBA" id="ARBA00023002"/>
    </source>
</evidence>
<dbReference type="GO" id="GO:0006307">
    <property type="term" value="P:DNA alkylation repair"/>
    <property type="evidence" value="ECO:0007669"/>
    <property type="project" value="InterPro"/>
</dbReference>
<keyword evidence="11" id="KW-1185">Reference proteome</keyword>
<dbReference type="GO" id="GO:0032451">
    <property type="term" value="F:demethylase activity"/>
    <property type="evidence" value="ECO:0007669"/>
    <property type="project" value="UniProtKB-ARBA"/>
</dbReference>
<keyword evidence="8" id="KW-0234">DNA repair</keyword>
<evidence type="ECO:0000256" key="1">
    <source>
        <dbReference type="ARBA" id="ARBA00001954"/>
    </source>
</evidence>
<evidence type="ECO:0000256" key="4">
    <source>
        <dbReference type="ARBA" id="ARBA00022842"/>
    </source>
</evidence>
<dbReference type="Proteomes" id="UP000238157">
    <property type="component" value="Unassembled WGS sequence"/>
</dbReference>
<comment type="caution">
    <text evidence="10">The sequence shown here is derived from an EMBL/GenBank/DDBJ whole genome shotgun (WGS) entry which is preliminary data.</text>
</comment>
<dbReference type="Gene3D" id="2.60.120.590">
    <property type="entry name" value="Alpha-ketoglutarate-dependent dioxygenase AlkB-like"/>
    <property type="match status" value="1"/>
</dbReference>
<dbReference type="GO" id="GO:0051213">
    <property type="term" value="F:dioxygenase activity"/>
    <property type="evidence" value="ECO:0007669"/>
    <property type="project" value="UniProtKB-KW"/>
</dbReference>
<dbReference type="RefSeq" id="WP_106134065.1">
    <property type="nucleotide sequence ID" value="NZ_PVTR01000007.1"/>
</dbReference>
<dbReference type="InterPro" id="IPR032854">
    <property type="entry name" value="ALKBH3"/>
</dbReference>
<gene>
    <name evidence="10" type="ORF">CLW00_107109</name>
</gene>
<dbReference type="PROSITE" id="PS51471">
    <property type="entry name" value="FE2OG_OXY"/>
    <property type="match status" value="1"/>
</dbReference>
<keyword evidence="4" id="KW-0460">Magnesium</keyword>
<dbReference type="InterPro" id="IPR005123">
    <property type="entry name" value="Oxoglu/Fe-dep_dioxygenase_dom"/>
</dbReference>
<dbReference type="GO" id="GO:0016787">
    <property type="term" value="F:hydrolase activity"/>
    <property type="evidence" value="ECO:0007669"/>
    <property type="project" value="UniProtKB-ARBA"/>
</dbReference>